<evidence type="ECO:0000313" key="2">
    <source>
        <dbReference type="EMBL" id="KOF74467.1"/>
    </source>
</evidence>
<sequence length="82" mass="7598">IISDVHTAAVIVVVCGGGGGGGGGGGFGIDGDLSVGSGFDGRHIGDDVGGGWAGGSGGSGGDGGDFSSCSVSNDDQTHRKTM</sequence>
<dbReference type="EMBL" id="KQ422660">
    <property type="protein sequence ID" value="KOF74467.1"/>
    <property type="molecule type" value="Genomic_DNA"/>
</dbReference>
<feature type="non-terminal residue" evidence="2">
    <location>
        <position position="1"/>
    </location>
</feature>
<name>A0A0L8GBP7_OCTBM</name>
<gene>
    <name evidence="2" type="ORF">OCBIM_22036160mg</name>
</gene>
<evidence type="ECO:0000256" key="1">
    <source>
        <dbReference type="SAM" id="MobiDB-lite"/>
    </source>
</evidence>
<dbReference type="AlphaFoldDB" id="A0A0L8GBP7"/>
<feature type="region of interest" description="Disordered" evidence="1">
    <location>
        <begin position="46"/>
        <end position="82"/>
    </location>
</feature>
<organism evidence="2">
    <name type="scientific">Octopus bimaculoides</name>
    <name type="common">California two-spotted octopus</name>
    <dbReference type="NCBI Taxonomy" id="37653"/>
    <lineage>
        <taxon>Eukaryota</taxon>
        <taxon>Metazoa</taxon>
        <taxon>Spiralia</taxon>
        <taxon>Lophotrochozoa</taxon>
        <taxon>Mollusca</taxon>
        <taxon>Cephalopoda</taxon>
        <taxon>Coleoidea</taxon>
        <taxon>Octopodiformes</taxon>
        <taxon>Octopoda</taxon>
        <taxon>Incirrata</taxon>
        <taxon>Octopodidae</taxon>
        <taxon>Octopus</taxon>
    </lineage>
</organism>
<protein>
    <submittedName>
        <fullName evidence="2">Uncharacterized protein</fullName>
    </submittedName>
</protein>
<reference evidence="2" key="1">
    <citation type="submission" date="2015-07" db="EMBL/GenBank/DDBJ databases">
        <title>MeaNS - Measles Nucleotide Surveillance Program.</title>
        <authorList>
            <person name="Tran T."/>
            <person name="Druce J."/>
        </authorList>
    </citation>
    <scope>NUCLEOTIDE SEQUENCE</scope>
    <source>
        <strain evidence="2">UCB-OBI-ISO-001</strain>
        <tissue evidence="2">Gonad</tissue>
    </source>
</reference>
<accession>A0A0L8GBP7</accession>
<proteinExistence type="predicted"/>
<feature type="compositionally biased region" description="Gly residues" evidence="1">
    <location>
        <begin position="47"/>
        <end position="64"/>
    </location>
</feature>